<sequence>MPLETVELQLIDQYYPRSLTHIRTQVTCQREPEDFKGALDVTTLRQLFPCSSLCCVNIRVMDICSFDLNDSDLMEMAAPWPHLDELVLNRRNGWRRAPATTFRGLAYLLRACPRLHTLSLSMDATQLNFTPIGLVPNNKIQMLDLGNSIIEEPAAVARILGDIFGPLFRVYAWQMQTSDRREDRSRYAPLWAKVNSYLRKGLGNTRPYLPL</sequence>
<accession>A0ACB8A0T5</accession>
<comment type="caution">
    <text evidence="1">The sequence shown here is derived from an EMBL/GenBank/DDBJ whole genome shotgun (WGS) entry which is preliminary data.</text>
</comment>
<name>A0ACB8A0T5_9AGAM</name>
<gene>
    <name evidence="1" type="ORF">BJ138DRAFT_1093854</name>
</gene>
<protein>
    <submittedName>
        <fullName evidence="1">Uncharacterized protein</fullName>
    </submittedName>
</protein>
<evidence type="ECO:0000313" key="1">
    <source>
        <dbReference type="EMBL" id="KAH7906653.1"/>
    </source>
</evidence>
<dbReference type="EMBL" id="MU267992">
    <property type="protein sequence ID" value="KAH7906653.1"/>
    <property type="molecule type" value="Genomic_DNA"/>
</dbReference>
<reference evidence="1" key="1">
    <citation type="journal article" date="2021" name="New Phytol.">
        <title>Evolutionary innovations through gain and loss of genes in the ectomycorrhizal Boletales.</title>
        <authorList>
            <person name="Wu G."/>
            <person name="Miyauchi S."/>
            <person name="Morin E."/>
            <person name="Kuo A."/>
            <person name="Drula E."/>
            <person name="Varga T."/>
            <person name="Kohler A."/>
            <person name="Feng B."/>
            <person name="Cao Y."/>
            <person name="Lipzen A."/>
            <person name="Daum C."/>
            <person name="Hundley H."/>
            <person name="Pangilinan J."/>
            <person name="Johnson J."/>
            <person name="Barry K."/>
            <person name="LaButti K."/>
            <person name="Ng V."/>
            <person name="Ahrendt S."/>
            <person name="Min B."/>
            <person name="Choi I.G."/>
            <person name="Park H."/>
            <person name="Plett J.M."/>
            <person name="Magnuson J."/>
            <person name="Spatafora J.W."/>
            <person name="Nagy L.G."/>
            <person name="Henrissat B."/>
            <person name="Grigoriev I.V."/>
            <person name="Yang Z.L."/>
            <person name="Xu J."/>
            <person name="Martin F.M."/>
        </authorList>
    </citation>
    <scope>NUCLEOTIDE SEQUENCE</scope>
    <source>
        <strain evidence="1">ATCC 28755</strain>
    </source>
</reference>
<evidence type="ECO:0000313" key="2">
    <source>
        <dbReference type="Proteomes" id="UP000790377"/>
    </source>
</evidence>
<organism evidence="1 2">
    <name type="scientific">Hygrophoropsis aurantiaca</name>
    <dbReference type="NCBI Taxonomy" id="72124"/>
    <lineage>
        <taxon>Eukaryota</taxon>
        <taxon>Fungi</taxon>
        <taxon>Dikarya</taxon>
        <taxon>Basidiomycota</taxon>
        <taxon>Agaricomycotina</taxon>
        <taxon>Agaricomycetes</taxon>
        <taxon>Agaricomycetidae</taxon>
        <taxon>Boletales</taxon>
        <taxon>Coniophorineae</taxon>
        <taxon>Hygrophoropsidaceae</taxon>
        <taxon>Hygrophoropsis</taxon>
    </lineage>
</organism>
<keyword evidence="2" id="KW-1185">Reference proteome</keyword>
<dbReference type="Proteomes" id="UP000790377">
    <property type="component" value="Unassembled WGS sequence"/>
</dbReference>
<proteinExistence type="predicted"/>